<evidence type="ECO:0000313" key="5">
    <source>
        <dbReference type="EMBL" id="KAF2729352.1"/>
    </source>
</evidence>
<dbReference type="Proteomes" id="UP000799444">
    <property type="component" value="Unassembled WGS sequence"/>
</dbReference>
<evidence type="ECO:0000259" key="4">
    <source>
        <dbReference type="Pfam" id="PF26335"/>
    </source>
</evidence>
<evidence type="ECO:0000256" key="2">
    <source>
        <dbReference type="SAM" id="SignalP"/>
    </source>
</evidence>
<dbReference type="Pfam" id="PF26335">
    <property type="entry name" value="ARB_00930_C"/>
    <property type="match status" value="1"/>
</dbReference>
<dbReference type="EMBL" id="ML996248">
    <property type="protein sequence ID" value="KAF2729352.1"/>
    <property type="molecule type" value="Genomic_DNA"/>
</dbReference>
<dbReference type="AlphaFoldDB" id="A0A9P4QR63"/>
<dbReference type="InterPro" id="IPR012338">
    <property type="entry name" value="Beta-lactam/transpept-like"/>
</dbReference>
<protein>
    <submittedName>
        <fullName evidence="5">Beta-lactamase family protein</fullName>
    </submittedName>
</protein>
<feature type="signal peptide" evidence="2">
    <location>
        <begin position="1"/>
        <end position="18"/>
    </location>
</feature>
<feature type="domain" description="Beta-lactamase-like ARB-00930-like C-terminal" evidence="4">
    <location>
        <begin position="416"/>
        <end position="561"/>
    </location>
</feature>
<feature type="chain" id="PRO_5040502716" evidence="2">
    <location>
        <begin position="19"/>
        <end position="579"/>
    </location>
</feature>
<dbReference type="InterPro" id="IPR051478">
    <property type="entry name" value="Beta-lactamase-like_AB/R"/>
</dbReference>
<dbReference type="Pfam" id="PF00144">
    <property type="entry name" value="Beta-lactamase"/>
    <property type="match status" value="1"/>
</dbReference>
<comment type="similarity">
    <text evidence="1">Belongs to the beta-lactamase family.</text>
</comment>
<dbReference type="Gene3D" id="3.40.710.10">
    <property type="entry name" value="DD-peptidase/beta-lactamase superfamily"/>
    <property type="match status" value="1"/>
</dbReference>
<reference evidence="5" key="1">
    <citation type="journal article" date="2020" name="Stud. Mycol.">
        <title>101 Dothideomycetes genomes: a test case for predicting lifestyles and emergence of pathogens.</title>
        <authorList>
            <person name="Haridas S."/>
            <person name="Albert R."/>
            <person name="Binder M."/>
            <person name="Bloem J."/>
            <person name="Labutti K."/>
            <person name="Salamov A."/>
            <person name="Andreopoulos B."/>
            <person name="Baker S."/>
            <person name="Barry K."/>
            <person name="Bills G."/>
            <person name="Bluhm B."/>
            <person name="Cannon C."/>
            <person name="Castanera R."/>
            <person name="Culley D."/>
            <person name="Daum C."/>
            <person name="Ezra D."/>
            <person name="Gonzalez J."/>
            <person name="Henrissat B."/>
            <person name="Kuo A."/>
            <person name="Liang C."/>
            <person name="Lipzen A."/>
            <person name="Lutzoni F."/>
            <person name="Magnuson J."/>
            <person name="Mondo S."/>
            <person name="Nolan M."/>
            <person name="Ohm R."/>
            <person name="Pangilinan J."/>
            <person name="Park H.-J."/>
            <person name="Ramirez L."/>
            <person name="Alfaro M."/>
            <person name="Sun H."/>
            <person name="Tritt A."/>
            <person name="Yoshinaga Y."/>
            <person name="Zwiers L.-H."/>
            <person name="Turgeon B."/>
            <person name="Goodwin S."/>
            <person name="Spatafora J."/>
            <person name="Crous P."/>
            <person name="Grigoriev I."/>
        </authorList>
    </citation>
    <scope>NUCLEOTIDE SEQUENCE</scope>
    <source>
        <strain evidence="5">CBS 125425</strain>
    </source>
</reference>
<keyword evidence="6" id="KW-1185">Reference proteome</keyword>
<evidence type="ECO:0000259" key="3">
    <source>
        <dbReference type="Pfam" id="PF00144"/>
    </source>
</evidence>
<dbReference type="InterPro" id="IPR058664">
    <property type="entry name" value="ARB_00930-like_C"/>
</dbReference>
<dbReference type="InterPro" id="IPR001466">
    <property type="entry name" value="Beta-lactam-related"/>
</dbReference>
<name>A0A9P4QR63_9PLEO</name>
<dbReference type="PANTHER" id="PTHR22935:SF95">
    <property type="entry name" value="BETA-LACTAMASE-LIKE 1-RELATED"/>
    <property type="match status" value="1"/>
</dbReference>
<comment type="caution">
    <text evidence="5">The sequence shown here is derived from an EMBL/GenBank/DDBJ whole genome shotgun (WGS) entry which is preliminary data.</text>
</comment>
<dbReference type="PANTHER" id="PTHR22935">
    <property type="entry name" value="PENICILLIN-BINDING PROTEIN"/>
    <property type="match status" value="1"/>
</dbReference>
<feature type="domain" description="Beta-lactamase-related" evidence="3">
    <location>
        <begin position="92"/>
        <end position="392"/>
    </location>
</feature>
<gene>
    <name evidence="5" type="ORF">EJ04DRAFT_568742</name>
</gene>
<organism evidence="5 6">
    <name type="scientific">Polyplosphaeria fusca</name>
    <dbReference type="NCBI Taxonomy" id="682080"/>
    <lineage>
        <taxon>Eukaryota</taxon>
        <taxon>Fungi</taxon>
        <taxon>Dikarya</taxon>
        <taxon>Ascomycota</taxon>
        <taxon>Pezizomycotina</taxon>
        <taxon>Dothideomycetes</taxon>
        <taxon>Pleosporomycetidae</taxon>
        <taxon>Pleosporales</taxon>
        <taxon>Tetraplosphaeriaceae</taxon>
        <taxon>Polyplosphaeria</taxon>
    </lineage>
</organism>
<dbReference type="OrthoDB" id="5946976at2759"/>
<proteinExistence type="inferred from homology"/>
<accession>A0A9P4QR63</accession>
<evidence type="ECO:0000256" key="1">
    <source>
        <dbReference type="ARBA" id="ARBA00038473"/>
    </source>
</evidence>
<sequence length="579" mass="63616">MLLYSIALLLAPLAGAACYEPSSAHPPPEYDADDAQLKLAFESITHDLDALAAPHKHNSTSFSVEITSAKESLWSYHHTARSRNESRPDIPTVNGDALYRIASITKAFTVLGLLYQHAAGNLSLDDTIDRYVEELRGNDTGSIQWRHITLRTLASQLSGIPREFAQADIINLIPKPWELGLPPLSRDGLPECDEYGHDFEPPCAKHDLIDTIISKAPTFAPNQKSTYSNVAFELLGLAIENVTGQAYNTYINEAIFKPLGMSKSTLSTPPDSAGVIPVEPHYWDVDEGIQAPTGGIYSSSSDLSAFLRYVLTHHNNITPALNWAHPHSPAEGLHSFYGMPWEILQTDKILLDSQRPVRFITKGGGLPGYQSIIIFMPEYDLGITLLVAGPGLAIMDKMLERVLVQVVRAAEQLSIRQLEARYAGTYAAARGHVNSSITLVADTRGLVVTQLVSNSTNLLSPPVLGLLNVPEDRAGYLQLVPTGMYSDEEEREGERWRMVTVEGRDEGARGILDDFCITDVEEYSYAGIPINEVALWEGEGGKNGGVVDVVELTAFRVKLERLGTEDELDRDDAQEQLEL</sequence>
<keyword evidence="2" id="KW-0732">Signal</keyword>
<dbReference type="SUPFAM" id="SSF56601">
    <property type="entry name" value="beta-lactamase/transpeptidase-like"/>
    <property type="match status" value="1"/>
</dbReference>
<evidence type="ECO:0000313" key="6">
    <source>
        <dbReference type="Proteomes" id="UP000799444"/>
    </source>
</evidence>